<dbReference type="Proteomes" id="UP000434580">
    <property type="component" value="Unassembled WGS sequence"/>
</dbReference>
<sequence length="303" mass="32014">MMKNTLSVINQRLQTAMAIVNDEAPIQVHGDWYLGIDLGTADIQTMAVDSTGTPIACFLDWADVVKDGVVVDYVGACDIVAEQIKKVEQRLGTHVTRAVTSYPPGTDPKISTNVVESCGLEIVAVVDEPSSVAHLLGINDGAVVDVGGGTTGSAIIHHGAVVTSLDDPTGGRHITLTLSGANNISVADAEVMKRDHECVNQVLPVVRPVIEKMADLVKAHLSGADVDDIYLTGGSCSLRGFQSVFQDEFPDQNVILPDYPIFLTPLAIASYALISAGVNPAVYSQQEITGIGHAEGEGRHVNH</sequence>
<proteinExistence type="predicted"/>
<name>A0A5S9QGH0_9GAMM</name>
<dbReference type="NCBIfam" id="TIGR02529">
    <property type="entry name" value="EutJ"/>
    <property type="match status" value="1"/>
</dbReference>
<evidence type="ECO:0000313" key="1">
    <source>
        <dbReference type="EMBL" id="CAA0117173.1"/>
    </source>
</evidence>
<dbReference type="InterPro" id="IPR013366">
    <property type="entry name" value="EutJ"/>
</dbReference>
<dbReference type="InterPro" id="IPR043129">
    <property type="entry name" value="ATPase_NBD"/>
</dbReference>
<evidence type="ECO:0000313" key="2">
    <source>
        <dbReference type="Proteomes" id="UP000434580"/>
    </source>
</evidence>
<dbReference type="PANTHER" id="PTHR32432">
    <property type="entry name" value="CELL DIVISION PROTEIN FTSA-RELATED"/>
    <property type="match status" value="1"/>
</dbReference>
<dbReference type="Gene3D" id="3.30.420.40">
    <property type="match status" value="2"/>
</dbReference>
<protein>
    <submittedName>
        <fullName evidence="1">Protein MreBH</fullName>
    </submittedName>
</protein>
<accession>A0A5S9QGH0</accession>
<dbReference type="PANTHER" id="PTHR32432:SF3">
    <property type="entry name" value="ETHANOLAMINE UTILIZATION PROTEIN EUTJ"/>
    <property type="match status" value="1"/>
</dbReference>
<gene>
    <name evidence="1" type="primary">mreBH</name>
    <name evidence="1" type="ORF">DPBNPPHM_02211</name>
</gene>
<reference evidence="1 2" key="1">
    <citation type="submission" date="2019-11" db="EMBL/GenBank/DDBJ databases">
        <authorList>
            <person name="Holert J."/>
        </authorList>
    </citation>
    <scope>NUCLEOTIDE SEQUENCE [LARGE SCALE GENOMIC DNA]</scope>
    <source>
        <strain evidence="1">BC5_2</strain>
    </source>
</reference>
<organism evidence="1 2">
    <name type="scientific">BD1-7 clade bacterium</name>
    <dbReference type="NCBI Taxonomy" id="2029982"/>
    <lineage>
        <taxon>Bacteria</taxon>
        <taxon>Pseudomonadati</taxon>
        <taxon>Pseudomonadota</taxon>
        <taxon>Gammaproteobacteria</taxon>
        <taxon>Cellvibrionales</taxon>
        <taxon>Spongiibacteraceae</taxon>
        <taxon>BD1-7 clade</taxon>
    </lineage>
</organism>
<dbReference type="AlphaFoldDB" id="A0A5S9QGH0"/>
<dbReference type="Pfam" id="PF14450">
    <property type="entry name" value="FtsA"/>
    <property type="match status" value="1"/>
</dbReference>
<dbReference type="SUPFAM" id="SSF53067">
    <property type="entry name" value="Actin-like ATPase domain"/>
    <property type="match status" value="2"/>
</dbReference>
<dbReference type="EMBL" id="CACSII010000019">
    <property type="protein sequence ID" value="CAA0117173.1"/>
    <property type="molecule type" value="Genomic_DNA"/>
</dbReference>
<dbReference type="InterPro" id="IPR050696">
    <property type="entry name" value="FtsA/MreB"/>
</dbReference>
<dbReference type="NCBIfam" id="NF011660">
    <property type="entry name" value="PRK15080.1"/>
    <property type="match status" value="1"/>
</dbReference>